<dbReference type="SUPFAM" id="SSF158634">
    <property type="entry name" value="RPA2825-like"/>
    <property type="match status" value="1"/>
</dbReference>
<feature type="region of interest" description="Disordered" evidence="1">
    <location>
        <begin position="9"/>
        <end position="28"/>
    </location>
</feature>
<dbReference type="EMBL" id="JACHDE010000021">
    <property type="protein sequence ID" value="MBB5404641.1"/>
    <property type="molecule type" value="Genomic_DNA"/>
</dbReference>
<dbReference type="Pfam" id="PF12200">
    <property type="entry name" value="DUF3597"/>
    <property type="match status" value="1"/>
</dbReference>
<evidence type="ECO:0000313" key="4">
    <source>
        <dbReference type="Proteomes" id="UP000592820"/>
    </source>
</evidence>
<dbReference type="InterPro" id="IPR022016">
    <property type="entry name" value="DUF3597"/>
</dbReference>
<dbReference type="AlphaFoldDB" id="A0A7W8P5R5"/>
<evidence type="ECO:0000313" key="3">
    <source>
        <dbReference type="EMBL" id="MBB5404641.1"/>
    </source>
</evidence>
<evidence type="ECO:0000256" key="1">
    <source>
        <dbReference type="SAM" id="MobiDB-lite"/>
    </source>
</evidence>
<protein>
    <recommendedName>
        <fullName evidence="2">DUF3597 domain-containing protein</fullName>
    </recommendedName>
</protein>
<dbReference type="RefSeq" id="WP_184228391.1">
    <property type="nucleotide sequence ID" value="NZ_JACHDE010000021.1"/>
</dbReference>
<gene>
    <name evidence="3" type="ORF">HDG41_006737</name>
</gene>
<accession>A0A7W8P5R5</accession>
<reference evidence="3 4" key="1">
    <citation type="submission" date="2020-08" db="EMBL/GenBank/DDBJ databases">
        <title>Genomic Encyclopedia of Type Strains, Phase IV (KMG-V): Genome sequencing to study the core and pangenomes of soil and plant-associated prokaryotes.</title>
        <authorList>
            <person name="Whitman W."/>
        </authorList>
    </citation>
    <scope>NUCLEOTIDE SEQUENCE [LARGE SCALE GENOMIC DNA]</scope>
    <source>
        <strain evidence="3 4">JPY162</strain>
    </source>
</reference>
<organism evidence="3 4">
    <name type="scientific">Paraburkholderia youngii</name>
    <dbReference type="NCBI Taxonomy" id="2782701"/>
    <lineage>
        <taxon>Bacteria</taxon>
        <taxon>Pseudomonadati</taxon>
        <taxon>Pseudomonadota</taxon>
        <taxon>Betaproteobacteria</taxon>
        <taxon>Burkholderiales</taxon>
        <taxon>Burkholderiaceae</taxon>
        <taxon>Paraburkholderia</taxon>
    </lineage>
</organism>
<feature type="domain" description="DUF3597" evidence="2">
    <location>
        <begin position="3"/>
        <end position="107"/>
    </location>
</feature>
<dbReference type="Proteomes" id="UP000592820">
    <property type="component" value="Unassembled WGS sequence"/>
</dbReference>
<sequence>MSIFSTVLDKISPHDHPANTASASTTLPRPRLRRHRVAQRSRPLLRQLHQRLRRRLSDPPSSRCPPVDVEAVLTKMQEAGRHQMNWRSSIVDLLKLLGFDSSLEARAVTSSQIRRKSPRVGQRGWRPATTASLPGAFHGALVHLRHSRPFCCKGRTTAAIGFACRHDGEHGRAVDAARALLVRWRLRGLFAAHGRQLDSGGTRIAKHRPLWPVQWAIYCGASHESPLLARQERCARR</sequence>
<proteinExistence type="predicted"/>
<evidence type="ECO:0000259" key="2">
    <source>
        <dbReference type="Pfam" id="PF12200"/>
    </source>
</evidence>
<comment type="caution">
    <text evidence="3">The sequence shown here is derived from an EMBL/GenBank/DDBJ whole genome shotgun (WGS) entry which is preliminary data.</text>
</comment>
<name>A0A7W8P5R5_9BURK</name>